<organism evidence="2 3">
    <name type="scientific">Dorea longicatena DSM 13814</name>
    <dbReference type="NCBI Taxonomy" id="411462"/>
    <lineage>
        <taxon>Bacteria</taxon>
        <taxon>Bacillati</taxon>
        <taxon>Bacillota</taxon>
        <taxon>Clostridia</taxon>
        <taxon>Lachnospirales</taxon>
        <taxon>Lachnospiraceae</taxon>
        <taxon>Dorea</taxon>
    </lineage>
</organism>
<dbReference type="PANTHER" id="PTHR43483:SF3">
    <property type="entry name" value="MEMBRANE TRANSPORTER PROTEIN HI_0806-RELATED"/>
    <property type="match status" value="1"/>
</dbReference>
<dbReference type="PANTHER" id="PTHR43483">
    <property type="entry name" value="MEMBRANE TRANSPORTER PROTEIN HI_0806-RELATED"/>
    <property type="match status" value="1"/>
</dbReference>
<reference evidence="2 3" key="2">
    <citation type="submission" date="2007-04" db="EMBL/GenBank/DDBJ databases">
        <title>Draft genome sequence of Dorea longicatena (DSM 13814).</title>
        <authorList>
            <person name="Sudarsanam P."/>
            <person name="Ley R."/>
            <person name="Guruge J."/>
            <person name="Turnbaugh P.J."/>
            <person name="Mahowald M."/>
            <person name="Liep D."/>
            <person name="Gordon J."/>
        </authorList>
    </citation>
    <scope>NUCLEOTIDE SEQUENCE [LARGE SCALE GENOMIC DNA]</scope>
    <source>
        <strain evidence="2 3">DSM 13814</strain>
    </source>
</reference>
<feature type="transmembrane region" description="Helical" evidence="1">
    <location>
        <begin position="198"/>
        <end position="215"/>
    </location>
</feature>
<feature type="transmembrane region" description="Helical" evidence="1">
    <location>
        <begin position="115"/>
        <end position="136"/>
    </location>
</feature>
<feature type="transmembrane region" description="Helical" evidence="1">
    <location>
        <begin position="143"/>
        <end position="164"/>
    </location>
</feature>
<accession>A6BIP6</accession>
<feature type="transmembrane region" description="Helical" evidence="1">
    <location>
        <begin position="170"/>
        <end position="191"/>
    </location>
</feature>
<evidence type="ECO:0000256" key="1">
    <source>
        <dbReference type="SAM" id="Phobius"/>
    </source>
</evidence>
<comment type="caution">
    <text evidence="2">The sequence shown here is derived from an EMBL/GenBank/DDBJ whole genome shotgun (WGS) entry which is preliminary data.</text>
</comment>
<gene>
    <name evidence="2" type="ORF">DORLON_02183</name>
</gene>
<reference evidence="2 3" key="1">
    <citation type="submission" date="2007-03" db="EMBL/GenBank/DDBJ databases">
        <authorList>
            <person name="Fulton L."/>
            <person name="Clifton S."/>
            <person name="Fulton B."/>
            <person name="Xu J."/>
            <person name="Minx P."/>
            <person name="Pepin K.H."/>
            <person name="Johnson M."/>
            <person name="Thiruvilangam P."/>
            <person name="Bhonagiri V."/>
            <person name="Nash W.E."/>
            <person name="Mardis E.R."/>
            <person name="Wilson R.K."/>
        </authorList>
    </citation>
    <scope>NUCLEOTIDE SEQUENCE [LARGE SCALE GENOMIC DNA]</scope>
    <source>
        <strain evidence="2 3">DSM 13814</strain>
    </source>
</reference>
<feature type="transmembrane region" description="Helical" evidence="1">
    <location>
        <begin position="247"/>
        <end position="267"/>
    </location>
</feature>
<feature type="transmembrane region" description="Helical" evidence="1">
    <location>
        <begin position="221"/>
        <end position="240"/>
    </location>
</feature>
<sequence length="304" mass="32715">MKIWRDEFMLLAIQILLGVLFAGTGIGLIVDLGKNRMDELKGSTGKQWASAFTVGIIANFLDTLGCGSYAPSTFMYKLFNQIDDIDIPGTLNIGDTFPVIFEAFIFTTSVECDPLFLWVMFICAAVGSFGFASIVTKWPRNKIRIALGCAMLPLAVVMLCKNLGVGPFGLVGTAVGLTGWKLIVAAALNVLWGALMDIGFGLYAPCMATCLLLGVDAQTCFPVFMGSCACLMPACSIEFIKSHRYDVAHTIGNAIGGCIGVFIAWKLVTGLPMFWLINLICLVLVWTSYTLLSAAKKDKAKGIA</sequence>
<proteinExistence type="predicted"/>
<protein>
    <recommendedName>
        <fullName evidence="4">Permease</fullName>
    </recommendedName>
</protein>
<evidence type="ECO:0008006" key="4">
    <source>
        <dbReference type="Google" id="ProtNLM"/>
    </source>
</evidence>
<evidence type="ECO:0000313" key="3">
    <source>
        <dbReference type="Proteomes" id="UP000004016"/>
    </source>
</evidence>
<dbReference type="HOGENOM" id="CLU_040170_0_0_9"/>
<feature type="transmembrane region" description="Helical" evidence="1">
    <location>
        <begin position="12"/>
        <end position="30"/>
    </location>
</feature>
<dbReference type="EMBL" id="AAXB02000013">
    <property type="protein sequence ID" value="EDM62392.1"/>
    <property type="molecule type" value="Genomic_DNA"/>
</dbReference>
<dbReference type="AlphaFoldDB" id="A6BIP6"/>
<keyword evidence="1" id="KW-1133">Transmembrane helix</keyword>
<name>A6BIP6_9FIRM</name>
<dbReference type="eggNOG" id="COG0730">
    <property type="taxonomic scope" value="Bacteria"/>
</dbReference>
<feature type="transmembrane region" description="Helical" evidence="1">
    <location>
        <begin position="51"/>
        <end position="70"/>
    </location>
</feature>
<keyword evidence="1" id="KW-0812">Transmembrane</keyword>
<dbReference type="Proteomes" id="UP000004016">
    <property type="component" value="Unassembled WGS sequence"/>
</dbReference>
<evidence type="ECO:0000313" key="2">
    <source>
        <dbReference type="EMBL" id="EDM62392.1"/>
    </source>
</evidence>
<feature type="transmembrane region" description="Helical" evidence="1">
    <location>
        <begin position="273"/>
        <end position="292"/>
    </location>
</feature>
<keyword evidence="1" id="KW-0472">Membrane</keyword>